<reference evidence="2" key="1">
    <citation type="journal article" date="2018" name="Genome Announc.">
        <title>Complete genome sequence of a Dickeya fangzhongdai type strain causing bleeding canker of pear tree trunks.</title>
        <authorList>
            <person name="Zhao Y."/>
            <person name="Tian Y."/>
            <person name="Li X."/>
            <person name="Hu B."/>
        </authorList>
    </citation>
    <scope>NUCLEOTIDE SEQUENCE [LARGE SCALE GENOMIC DNA]</scope>
    <source>
        <strain evidence="2">DSM 101947</strain>
    </source>
</reference>
<keyword evidence="1" id="KW-0378">Hydrolase</keyword>
<dbReference type="PANTHER" id="PTHR43309:SF3">
    <property type="entry name" value="5-OXOPROLINASE SUBUNIT C"/>
    <property type="match status" value="1"/>
</dbReference>
<dbReference type="NCBIfam" id="TIGR00724">
    <property type="entry name" value="urea_amlyse_rel"/>
    <property type="match status" value="1"/>
</dbReference>
<gene>
    <name evidence="1" type="ORF">CVE23_09360</name>
</gene>
<dbReference type="InterPro" id="IPR052708">
    <property type="entry name" value="PxpC"/>
</dbReference>
<dbReference type="Gene3D" id="2.40.100.10">
    <property type="entry name" value="Cyclophilin-like"/>
    <property type="match status" value="1"/>
</dbReference>
<protein>
    <submittedName>
        <fullName evidence="1">Allophanate hydrolase</fullName>
    </submittedName>
</protein>
<dbReference type="PANTHER" id="PTHR43309">
    <property type="entry name" value="5-OXOPROLINASE SUBUNIT C"/>
    <property type="match status" value="1"/>
</dbReference>
<keyword evidence="2" id="KW-1185">Reference proteome</keyword>
<dbReference type="RefSeq" id="WP_100849390.1">
    <property type="nucleotide sequence ID" value="NZ_BMJF01000001.1"/>
</dbReference>
<dbReference type="AlphaFoldDB" id="A0A2K8QKX3"/>
<dbReference type="SMART" id="SM00797">
    <property type="entry name" value="AHS2"/>
    <property type="match status" value="1"/>
</dbReference>
<dbReference type="InterPro" id="IPR003778">
    <property type="entry name" value="CT_A_B"/>
</dbReference>
<dbReference type="Proteomes" id="UP000231901">
    <property type="component" value="Chromosome"/>
</dbReference>
<name>A0A2K8QKX3_9GAMM</name>
<dbReference type="SUPFAM" id="SSF50891">
    <property type="entry name" value="Cyclophilin-like"/>
    <property type="match status" value="1"/>
</dbReference>
<sequence>MQGSSAQISSVQISNVRINVIRPGLATSIQDGGREGYYHLGIPPSGGLDQYSLRLANLLVGNPAQAAVLEMTLLGPELQFEGDALVAVCGARMPPLLDGMAMPMDTSFAVRAGQVLRFAPTTAGCRAYLAVAGGIAVPEVLDSRSTYALGALGGYQGRRLAANDVLPVGTPYRKTAPDVTVPADCLQPLDKRVTLRMVTGLYIHRLTPAAVEQFFADDWRVGTEADRIGYRLKGGAPLAFEPRTPPFGAGSDPSNIVDACYPIGSVQVPGGLEPIILLRDAVSGGGYMTLGTVISSDLDIIGQLQPHYGVRFAPVSLEEALAARQHYRRRLERLTLLLTN</sequence>
<organism evidence="1 2">
    <name type="scientific">Dickeya fangzhongdai</name>
    <dbReference type="NCBI Taxonomy" id="1778540"/>
    <lineage>
        <taxon>Bacteria</taxon>
        <taxon>Pseudomonadati</taxon>
        <taxon>Pseudomonadota</taxon>
        <taxon>Gammaproteobacteria</taxon>
        <taxon>Enterobacterales</taxon>
        <taxon>Pectobacteriaceae</taxon>
        <taxon>Dickeya</taxon>
    </lineage>
</organism>
<evidence type="ECO:0000313" key="1">
    <source>
        <dbReference type="EMBL" id="ATZ94153.1"/>
    </source>
</evidence>
<dbReference type="GeneID" id="66564538"/>
<dbReference type="InterPro" id="IPR029000">
    <property type="entry name" value="Cyclophilin-like_dom_sf"/>
</dbReference>
<dbReference type="KEGG" id="dfn:CVE23_09360"/>
<accession>A0A2K8QKX3</accession>
<proteinExistence type="predicted"/>
<dbReference type="EMBL" id="CP025003">
    <property type="protein sequence ID" value="ATZ94153.1"/>
    <property type="molecule type" value="Genomic_DNA"/>
</dbReference>
<dbReference type="GO" id="GO:0016787">
    <property type="term" value="F:hydrolase activity"/>
    <property type="evidence" value="ECO:0007669"/>
    <property type="project" value="UniProtKB-KW"/>
</dbReference>
<dbReference type="Pfam" id="PF02626">
    <property type="entry name" value="CT_A_B"/>
    <property type="match status" value="1"/>
</dbReference>
<evidence type="ECO:0000313" key="2">
    <source>
        <dbReference type="Proteomes" id="UP000231901"/>
    </source>
</evidence>